<evidence type="ECO:0000313" key="11">
    <source>
        <dbReference type="EMBL" id="KAG8230578.1"/>
    </source>
</evidence>
<dbReference type="PANTHER" id="PTHR12653">
    <property type="entry name" value="NADH-UBIQUINONE OXIDOREDUCTASE 13 KD-B SUBUNIT"/>
    <property type="match status" value="1"/>
</dbReference>
<dbReference type="Proteomes" id="UP000792457">
    <property type="component" value="Unassembled WGS sequence"/>
</dbReference>
<keyword evidence="9" id="KW-0496">Mitochondrion</keyword>
<keyword evidence="8" id="KW-0249">Electron transport</keyword>
<comment type="function">
    <text evidence="1">Accessory subunit of the mitochondrial membrane respiratory chain NADH dehydrogenase (Complex I), that is believed not to be involved in catalysis. Complex I functions in the transfer of electrons from NADH to the respiratory chain. The immediate electron acceptor for the enzyme is believed to be ubiquinone.</text>
</comment>
<evidence type="ECO:0000256" key="10">
    <source>
        <dbReference type="ARBA" id="ARBA00023136"/>
    </source>
</evidence>
<evidence type="ECO:0000256" key="4">
    <source>
        <dbReference type="ARBA" id="ARBA00011533"/>
    </source>
</evidence>
<dbReference type="OrthoDB" id="5824032at2759"/>
<comment type="similarity">
    <text evidence="3">Belongs to the complex I NDUFA5 subunit family.</text>
</comment>
<evidence type="ECO:0000256" key="2">
    <source>
        <dbReference type="ARBA" id="ARBA00004443"/>
    </source>
</evidence>
<keyword evidence="5" id="KW-0813">Transport</keyword>
<accession>A0A8K0KDV9</accession>
<evidence type="ECO:0000256" key="6">
    <source>
        <dbReference type="ARBA" id="ARBA00022660"/>
    </source>
</evidence>
<dbReference type="InterPro" id="IPR006806">
    <property type="entry name" value="NDUFA5"/>
</dbReference>
<evidence type="ECO:0000256" key="7">
    <source>
        <dbReference type="ARBA" id="ARBA00022792"/>
    </source>
</evidence>
<sequence>MSGLLRFLRSYDLAQRQISRYSFRFKVVVIRAIYLKAKMASGALKMTTKLTLLPVAKNPHHTLGALYSKTLRVLQKMPENAAYRKYTEQIVQDRYNAVQKEQNVAKLEEKINCGQIEEVIIQAENELNLARKMLTWKPWEPLCQETPKDQWKWPIGK</sequence>
<evidence type="ECO:0000256" key="9">
    <source>
        <dbReference type="ARBA" id="ARBA00023128"/>
    </source>
</evidence>
<dbReference type="GO" id="GO:0005743">
    <property type="term" value="C:mitochondrial inner membrane"/>
    <property type="evidence" value="ECO:0007669"/>
    <property type="project" value="UniProtKB-SubCell"/>
</dbReference>
<evidence type="ECO:0008006" key="13">
    <source>
        <dbReference type="Google" id="ProtNLM"/>
    </source>
</evidence>
<dbReference type="AlphaFoldDB" id="A0A8K0KDV9"/>
<keyword evidence="6" id="KW-0679">Respiratory chain</keyword>
<dbReference type="GO" id="GO:0022904">
    <property type="term" value="P:respiratory electron transport chain"/>
    <property type="evidence" value="ECO:0007669"/>
    <property type="project" value="InterPro"/>
</dbReference>
<keyword evidence="10" id="KW-0472">Membrane</keyword>
<keyword evidence="12" id="KW-1185">Reference proteome</keyword>
<comment type="subcellular location">
    <subcellularLocation>
        <location evidence="2">Mitochondrion inner membrane</location>
        <topology evidence="2">Peripheral membrane protein</topology>
        <orientation evidence="2">Matrix side</orientation>
    </subcellularLocation>
</comment>
<reference evidence="11" key="1">
    <citation type="submission" date="2013-04" db="EMBL/GenBank/DDBJ databases">
        <authorList>
            <person name="Qu J."/>
            <person name="Murali S.C."/>
            <person name="Bandaranaike D."/>
            <person name="Bellair M."/>
            <person name="Blankenburg K."/>
            <person name="Chao H."/>
            <person name="Dinh H."/>
            <person name="Doddapaneni H."/>
            <person name="Downs B."/>
            <person name="Dugan-Rocha S."/>
            <person name="Elkadiri S."/>
            <person name="Gnanaolivu R.D."/>
            <person name="Hernandez B."/>
            <person name="Javaid M."/>
            <person name="Jayaseelan J.C."/>
            <person name="Lee S."/>
            <person name="Li M."/>
            <person name="Ming W."/>
            <person name="Munidasa M."/>
            <person name="Muniz J."/>
            <person name="Nguyen L."/>
            <person name="Ongeri F."/>
            <person name="Osuji N."/>
            <person name="Pu L.-L."/>
            <person name="Puazo M."/>
            <person name="Qu C."/>
            <person name="Quiroz J."/>
            <person name="Raj R."/>
            <person name="Weissenberger G."/>
            <person name="Xin Y."/>
            <person name="Zou X."/>
            <person name="Han Y."/>
            <person name="Richards S."/>
            <person name="Worley K."/>
            <person name="Muzny D."/>
            <person name="Gibbs R."/>
        </authorList>
    </citation>
    <scope>NUCLEOTIDE SEQUENCE</scope>
    <source>
        <strain evidence="11">Sampled in the wild</strain>
    </source>
</reference>
<keyword evidence="7" id="KW-0999">Mitochondrion inner membrane</keyword>
<evidence type="ECO:0000256" key="3">
    <source>
        <dbReference type="ARBA" id="ARBA00010261"/>
    </source>
</evidence>
<comment type="caution">
    <text evidence="11">The sequence shown here is derived from an EMBL/GenBank/DDBJ whole genome shotgun (WGS) entry which is preliminary data.</text>
</comment>
<reference evidence="11" key="2">
    <citation type="submission" date="2017-10" db="EMBL/GenBank/DDBJ databases">
        <title>Ladona fulva Genome sequencing and assembly.</title>
        <authorList>
            <person name="Murali S."/>
            <person name="Richards S."/>
            <person name="Bandaranaike D."/>
            <person name="Bellair M."/>
            <person name="Blankenburg K."/>
            <person name="Chao H."/>
            <person name="Dinh H."/>
            <person name="Doddapaneni H."/>
            <person name="Dugan-Rocha S."/>
            <person name="Elkadiri S."/>
            <person name="Gnanaolivu R."/>
            <person name="Hernandez B."/>
            <person name="Skinner E."/>
            <person name="Javaid M."/>
            <person name="Lee S."/>
            <person name="Li M."/>
            <person name="Ming W."/>
            <person name="Munidasa M."/>
            <person name="Muniz J."/>
            <person name="Nguyen L."/>
            <person name="Hughes D."/>
            <person name="Osuji N."/>
            <person name="Pu L.-L."/>
            <person name="Puazo M."/>
            <person name="Qu C."/>
            <person name="Quiroz J."/>
            <person name="Raj R."/>
            <person name="Weissenberger G."/>
            <person name="Xin Y."/>
            <person name="Zou X."/>
            <person name="Han Y."/>
            <person name="Worley K."/>
            <person name="Muzny D."/>
            <person name="Gibbs R."/>
        </authorList>
    </citation>
    <scope>NUCLEOTIDE SEQUENCE</scope>
    <source>
        <strain evidence="11">Sampled in the wild</strain>
    </source>
</reference>
<dbReference type="PANTHER" id="PTHR12653:SF0">
    <property type="entry name" value="NADH DEHYDROGENASE [UBIQUINONE] 1 ALPHA SUBCOMPLEX SUBUNIT 5"/>
    <property type="match status" value="1"/>
</dbReference>
<evidence type="ECO:0000256" key="8">
    <source>
        <dbReference type="ARBA" id="ARBA00022982"/>
    </source>
</evidence>
<protein>
    <recommendedName>
        <fullName evidence="13">NADH dehydrogenase [ubiquinone] 1 alpha subcomplex subunit 5</fullName>
    </recommendedName>
</protein>
<evidence type="ECO:0000256" key="5">
    <source>
        <dbReference type="ARBA" id="ARBA00022448"/>
    </source>
</evidence>
<organism evidence="11 12">
    <name type="scientific">Ladona fulva</name>
    <name type="common">Scarce chaser dragonfly</name>
    <name type="synonym">Libellula fulva</name>
    <dbReference type="NCBI Taxonomy" id="123851"/>
    <lineage>
        <taxon>Eukaryota</taxon>
        <taxon>Metazoa</taxon>
        <taxon>Ecdysozoa</taxon>
        <taxon>Arthropoda</taxon>
        <taxon>Hexapoda</taxon>
        <taxon>Insecta</taxon>
        <taxon>Pterygota</taxon>
        <taxon>Palaeoptera</taxon>
        <taxon>Odonata</taxon>
        <taxon>Epiprocta</taxon>
        <taxon>Anisoptera</taxon>
        <taxon>Libelluloidea</taxon>
        <taxon>Libellulidae</taxon>
        <taxon>Ladona</taxon>
    </lineage>
</organism>
<dbReference type="EMBL" id="KZ308498">
    <property type="protein sequence ID" value="KAG8230578.1"/>
    <property type="molecule type" value="Genomic_DNA"/>
</dbReference>
<evidence type="ECO:0000256" key="1">
    <source>
        <dbReference type="ARBA" id="ARBA00003195"/>
    </source>
</evidence>
<comment type="subunit">
    <text evidence="4">Complex I is composed of 45 different subunits.</text>
</comment>
<name>A0A8K0KDV9_LADFU</name>
<dbReference type="Pfam" id="PF04716">
    <property type="entry name" value="ETC_C1_NDUFA5"/>
    <property type="match status" value="1"/>
</dbReference>
<gene>
    <name evidence="11" type="ORF">J437_LFUL004491</name>
</gene>
<proteinExistence type="inferred from homology"/>
<evidence type="ECO:0000313" key="12">
    <source>
        <dbReference type="Proteomes" id="UP000792457"/>
    </source>
</evidence>